<proteinExistence type="predicted"/>
<dbReference type="RefSeq" id="WP_251484422.1">
    <property type="nucleotide sequence ID" value="NZ_CAJSLV010000002.1"/>
</dbReference>
<gene>
    <name evidence="2" type="ORF">SCOCK_100158</name>
</gene>
<reference evidence="2" key="1">
    <citation type="submission" date="2021-05" db="EMBL/GenBank/DDBJ databases">
        <authorList>
            <person name="Arsene-Ploetze F."/>
        </authorList>
    </citation>
    <scope>NUCLEOTIDE SEQUENCE</scope>
    <source>
        <strain evidence="2">DSM 42138</strain>
    </source>
</reference>
<comment type="caution">
    <text evidence="2">The sequence shown here is derived from an EMBL/GenBank/DDBJ whole genome shotgun (WGS) entry which is preliminary data.</text>
</comment>
<organism evidence="2 3">
    <name type="scientific">Actinacidiphila cocklensis</name>
    <dbReference type="NCBI Taxonomy" id="887465"/>
    <lineage>
        <taxon>Bacteria</taxon>
        <taxon>Bacillati</taxon>
        <taxon>Actinomycetota</taxon>
        <taxon>Actinomycetes</taxon>
        <taxon>Kitasatosporales</taxon>
        <taxon>Streptomycetaceae</taxon>
        <taxon>Actinacidiphila</taxon>
    </lineage>
</organism>
<feature type="region of interest" description="Disordered" evidence="1">
    <location>
        <begin position="77"/>
        <end position="97"/>
    </location>
</feature>
<dbReference type="EMBL" id="CAJSLV010000002">
    <property type="protein sequence ID" value="CAG6391092.1"/>
    <property type="molecule type" value="Genomic_DNA"/>
</dbReference>
<protein>
    <submittedName>
        <fullName evidence="2">Uncharacterized protein</fullName>
    </submittedName>
</protein>
<dbReference type="AlphaFoldDB" id="A0A9W4GNB7"/>
<evidence type="ECO:0000313" key="2">
    <source>
        <dbReference type="EMBL" id="CAG6391092.1"/>
    </source>
</evidence>
<dbReference type="Proteomes" id="UP001152519">
    <property type="component" value="Unassembled WGS sequence"/>
</dbReference>
<evidence type="ECO:0000256" key="1">
    <source>
        <dbReference type="SAM" id="MobiDB-lite"/>
    </source>
</evidence>
<name>A0A9W4GNB7_9ACTN</name>
<accession>A0A9W4GNB7</accession>
<evidence type="ECO:0000313" key="3">
    <source>
        <dbReference type="Proteomes" id="UP001152519"/>
    </source>
</evidence>
<sequence length="110" mass="11407">MIDERIELGGTVQVALVEQQPVGDGSVQEFQLQVGIGAGSGLPGVAGRRRPGATVVDARLEHHLFEAVREFDARALGAGPLAPGENATGHPEDTSEGVCAKCPCMTTRST</sequence>
<keyword evidence="3" id="KW-1185">Reference proteome</keyword>